<sequence>MKLVVANDIGNSETKMIVNDTLIKQPSVVKRLLSKPNVMETNVEKNIANLLDELIVHVTSNAIKRSGLYFIGKRANMTADKVENMNIKLGNKSKHDIPVLMTLSMLAARSVQLAYQENQELPSSISVDVSMTTAIPASEYSADQARYLEGRFTSNDHVVIVYVGETPVTITLHFQTVKVTQEGIPALYALLESENEILKNYNEHYKKQAVPKDFANKRILHVDIGDGTTEYIYTVGMNPVTDVCSGEKRGVGHATEEATQLLKEEVGGFLNLNRQQFMDIFRDPSHHLHDLAVRFMQEARYSQAQRILEDIQEKYSDIAGNVDVIAVYGGGSIQFKEELYEELLDFANTVHCEVLWIPEKYAVDMNVNGLHVINEKILFKQHA</sequence>
<evidence type="ECO:0000259" key="1">
    <source>
        <dbReference type="Pfam" id="PF17989"/>
    </source>
</evidence>
<comment type="caution">
    <text evidence="3">The sequence shown here is derived from an EMBL/GenBank/DDBJ whole genome shotgun (WGS) entry which is preliminary data.</text>
</comment>
<dbReference type="InterPro" id="IPR040607">
    <property type="entry name" value="ALP_N"/>
</dbReference>
<dbReference type="OrthoDB" id="2906454at2"/>
<evidence type="ECO:0000313" key="4">
    <source>
        <dbReference type="Proteomes" id="UP000023561"/>
    </source>
</evidence>
<evidence type="ECO:0000313" key="3">
    <source>
        <dbReference type="EMBL" id="GAJ40283.1"/>
    </source>
</evidence>
<dbReference type="Proteomes" id="UP000023561">
    <property type="component" value="Unassembled WGS sequence"/>
</dbReference>
<feature type="domain" description="Actin homologue MreB-like C-terminal" evidence="2">
    <location>
        <begin position="222"/>
        <end position="340"/>
    </location>
</feature>
<protein>
    <submittedName>
        <fullName evidence="3">Uncharacterized protein</fullName>
    </submittedName>
</protein>
<proteinExistence type="predicted"/>
<accession>A0A023DGB9</accession>
<organism evidence="3 4">
    <name type="scientific">Parageobacillus caldoxylosilyticus NBRC 107762</name>
    <dbReference type="NCBI Taxonomy" id="1220594"/>
    <lineage>
        <taxon>Bacteria</taxon>
        <taxon>Bacillati</taxon>
        <taxon>Bacillota</taxon>
        <taxon>Bacilli</taxon>
        <taxon>Bacillales</taxon>
        <taxon>Anoxybacillaceae</taxon>
        <taxon>Saccharococcus</taxon>
    </lineage>
</organism>
<feature type="domain" description="Actin-like protein N-terminal" evidence="1">
    <location>
        <begin position="7"/>
        <end position="183"/>
    </location>
</feature>
<dbReference type="Pfam" id="PF21522">
    <property type="entry name" value="MreB-like_C"/>
    <property type="match status" value="1"/>
</dbReference>
<evidence type="ECO:0000259" key="2">
    <source>
        <dbReference type="Pfam" id="PF21522"/>
    </source>
</evidence>
<keyword evidence="4" id="KW-1185">Reference proteome</keyword>
<gene>
    <name evidence="3" type="ORF">GCA01S_036_00010</name>
</gene>
<name>A0A023DGB9_9BACL</name>
<dbReference type="EMBL" id="BAWO01000036">
    <property type="protein sequence ID" value="GAJ40283.1"/>
    <property type="molecule type" value="Genomic_DNA"/>
</dbReference>
<dbReference type="Pfam" id="PF17989">
    <property type="entry name" value="ALP_N"/>
    <property type="match status" value="1"/>
</dbReference>
<dbReference type="InterPro" id="IPR043129">
    <property type="entry name" value="ATPase_NBD"/>
</dbReference>
<dbReference type="Gene3D" id="3.30.420.40">
    <property type="match status" value="2"/>
</dbReference>
<dbReference type="InterPro" id="IPR049067">
    <property type="entry name" value="MreB-like_C"/>
</dbReference>
<dbReference type="RefSeq" id="WP_042409942.1">
    <property type="nucleotide sequence ID" value="NZ_BAWO01000036.1"/>
</dbReference>
<reference evidence="3 4" key="1">
    <citation type="submission" date="2014-04" db="EMBL/GenBank/DDBJ databases">
        <title>Whole genome shotgun sequence of Geobacillus caldoxylosilyticus NBRC 107762.</title>
        <authorList>
            <person name="Hosoyama A."/>
            <person name="Hosoyama Y."/>
            <person name="Katano-Makiyama Y."/>
            <person name="Tsuchikane K."/>
            <person name="Ohji S."/>
            <person name="Ichikawa N."/>
            <person name="Yamazoe A."/>
            <person name="Fujita N."/>
        </authorList>
    </citation>
    <scope>NUCLEOTIDE SEQUENCE [LARGE SCALE GENOMIC DNA]</scope>
    <source>
        <strain evidence="3 4">NBRC 107762</strain>
    </source>
</reference>
<dbReference type="AlphaFoldDB" id="A0A023DGB9"/>
<dbReference type="CDD" id="cd24023">
    <property type="entry name" value="ASKHA_NBD_ParM_Alp7A-like"/>
    <property type="match status" value="1"/>
</dbReference>
<dbReference type="SUPFAM" id="SSF53067">
    <property type="entry name" value="Actin-like ATPase domain"/>
    <property type="match status" value="1"/>
</dbReference>